<dbReference type="GO" id="GO:0048172">
    <property type="term" value="P:regulation of short-term neuronal synaptic plasticity"/>
    <property type="evidence" value="ECO:0007669"/>
    <property type="project" value="TreeGrafter"/>
</dbReference>
<dbReference type="Gene3D" id="1.10.3970.10">
    <property type="entry name" value="BSD domain"/>
    <property type="match status" value="1"/>
</dbReference>
<comment type="caution">
    <text evidence="4">The sequence shown here is derived from an EMBL/GenBank/DDBJ whole genome shotgun (WGS) entry which is preliminary data.</text>
</comment>
<dbReference type="STRING" id="10195.A0A3M7S7K5"/>
<feature type="coiled-coil region" evidence="1">
    <location>
        <begin position="301"/>
        <end position="328"/>
    </location>
</feature>
<dbReference type="PANTHER" id="PTHR16019:SF6">
    <property type="entry name" value="SYNAPSE-ASSOCIATED PROTEIN 1"/>
    <property type="match status" value="1"/>
</dbReference>
<reference evidence="4 5" key="1">
    <citation type="journal article" date="2018" name="Sci. Rep.">
        <title>Genomic signatures of local adaptation to the degree of environmental predictability in rotifers.</title>
        <authorList>
            <person name="Franch-Gras L."/>
            <person name="Hahn C."/>
            <person name="Garcia-Roger E.M."/>
            <person name="Carmona M.J."/>
            <person name="Serra M."/>
            <person name="Gomez A."/>
        </authorList>
    </citation>
    <scope>NUCLEOTIDE SEQUENCE [LARGE SCALE GENOMIC DNA]</scope>
    <source>
        <strain evidence="4">HYR1</strain>
    </source>
</reference>
<dbReference type="SMART" id="SM00751">
    <property type="entry name" value="BSD"/>
    <property type="match status" value="1"/>
</dbReference>
<sequence length="352" mass="40248">MFGSISNWINNNLPQTIPPVNIPNINMPQIFTKKNETSDQEEATNPVEKSEETSPDNKIEEKVVEAEKKNSEMENPENEEKSSINPIDTAKEFGNSAKEFLGNTTDLLGSTTSNFGNMLFSFSKNASDNVIKTATQLKDAIEKKTLIGDFNKENEKFVNEKKLAQRHADASLPPWVGYNEEEKLKEQILALSTDSRNFTRSPPVGVDFDFDLKIYLPIAMATLEEDSNLKDMRFQLVPGKINEEAFWRNYFYRVSLIKQSTQLESLDEVAKEHLNDEKKSQEQISSTEFVSDSYDQNGINEDEIKNDLKQLKLDNKKLEAEIDEQDWDKDLPEDLDSISAEELEKEINQMIQ</sequence>
<keyword evidence="5" id="KW-1185">Reference proteome</keyword>
<feature type="region of interest" description="Disordered" evidence="2">
    <location>
        <begin position="33"/>
        <end position="87"/>
    </location>
</feature>
<dbReference type="InterPro" id="IPR005607">
    <property type="entry name" value="BSD_dom"/>
</dbReference>
<dbReference type="GO" id="GO:0005634">
    <property type="term" value="C:nucleus"/>
    <property type="evidence" value="ECO:0007669"/>
    <property type="project" value="TreeGrafter"/>
</dbReference>
<dbReference type="Proteomes" id="UP000276133">
    <property type="component" value="Unassembled WGS sequence"/>
</dbReference>
<organism evidence="4 5">
    <name type="scientific">Brachionus plicatilis</name>
    <name type="common">Marine rotifer</name>
    <name type="synonym">Brachionus muelleri</name>
    <dbReference type="NCBI Taxonomy" id="10195"/>
    <lineage>
        <taxon>Eukaryota</taxon>
        <taxon>Metazoa</taxon>
        <taxon>Spiralia</taxon>
        <taxon>Gnathifera</taxon>
        <taxon>Rotifera</taxon>
        <taxon>Eurotatoria</taxon>
        <taxon>Monogononta</taxon>
        <taxon>Pseudotrocha</taxon>
        <taxon>Ploima</taxon>
        <taxon>Brachionidae</taxon>
        <taxon>Brachionus</taxon>
    </lineage>
</organism>
<dbReference type="Pfam" id="PF03909">
    <property type="entry name" value="BSD"/>
    <property type="match status" value="1"/>
</dbReference>
<dbReference type="PANTHER" id="PTHR16019">
    <property type="entry name" value="SYNAPSE-ASSOCIATED PROTEIN"/>
    <property type="match status" value="1"/>
</dbReference>
<dbReference type="OrthoDB" id="47923at2759"/>
<dbReference type="InterPro" id="IPR051494">
    <property type="entry name" value="BSD_domain-containing"/>
</dbReference>
<dbReference type="AlphaFoldDB" id="A0A3M7S7K5"/>
<proteinExistence type="predicted"/>
<evidence type="ECO:0000259" key="3">
    <source>
        <dbReference type="PROSITE" id="PS50858"/>
    </source>
</evidence>
<protein>
    <submittedName>
        <fullName evidence="4">Synapse-associated 1-like</fullName>
    </submittedName>
</protein>
<keyword evidence="1" id="KW-0175">Coiled coil</keyword>
<feature type="compositionally biased region" description="Basic and acidic residues" evidence="2">
    <location>
        <begin position="48"/>
        <end position="82"/>
    </location>
</feature>
<evidence type="ECO:0000313" key="4">
    <source>
        <dbReference type="EMBL" id="RNA31617.1"/>
    </source>
</evidence>
<gene>
    <name evidence="4" type="ORF">BpHYR1_045879</name>
</gene>
<dbReference type="InterPro" id="IPR035925">
    <property type="entry name" value="BSD_dom_sf"/>
</dbReference>
<evidence type="ECO:0000256" key="2">
    <source>
        <dbReference type="SAM" id="MobiDB-lite"/>
    </source>
</evidence>
<feature type="domain" description="BSD" evidence="3">
    <location>
        <begin position="206"/>
        <end position="258"/>
    </location>
</feature>
<accession>A0A3M7S7K5</accession>
<dbReference type="GO" id="GO:0005794">
    <property type="term" value="C:Golgi apparatus"/>
    <property type="evidence" value="ECO:0007669"/>
    <property type="project" value="TreeGrafter"/>
</dbReference>
<dbReference type="PROSITE" id="PS50858">
    <property type="entry name" value="BSD"/>
    <property type="match status" value="1"/>
</dbReference>
<dbReference type="GO" id="GO:0038203">
    <property type="term" value="P:TORC2 signaling"/>
    <property type="evidence" value="ECO:0007669"/>
    <property type="project" value="TreeGrafter"/>
</dbReference>
<evidence type="ECO:0000256" key="1">
    <source>
        <dbReference type="SAM" id="Coils"/>
    </source>
</evidence>
<evidence type="ECO:0000313" key="5">
    <source>
        <dbReference type="Proteomes" id="UP000276133"/>
    </source>
</evidence>
<dbReference type="SUPFAM" id="SSF140383">
    <property type="entry name" value="BSD domain-like"/>
    <property type="match status" value="1"/>
</dbReference>
<name>A0A3M7S7K5_BRAPC</name>
<dbReference type="EMBL" id="REGN01001916">
    <property type="protein sequence ID" value="RNA31617.1"/>
    <property type="molecule type" value="Genomic_DNA"/>
</dbReference>